<dbReference type="HOGENOM" id="CLU_3147915_0_0_2"/>
<name>U1MUI9_9EURY</name>
<reference evidence="1 2" key="1">
    <citation type="journal article" date="2013" name="PLoS ONE">
        <title>Assembly-driven community genomics of a hypersaline microbial ecosystem.</title>
        <authorList>
            <person name="Podell S."/>
            <person name="Ugalde J.A."/>
            <person name="Narasingarao P."/>
            <person name="Banfield J.F."/>
            <person name="Heidelberg K.B."/>
            <person name="Allen E.E."/>
        </authorList>
    </citation>
    <scope>NUCLEOTIDE SEQUENCE [LARGE SCALE GENOMIC DNA]</scope>
    <source>
        <strain evidence="2">J07HQW2</strain>
    </source>
</reference>
<dbReference type="AlphaFoldDB" id="U1MUI9"/>
<sequence length="48" mass="5593">MSNYTEHEITNQFEDLVDQTAISDTLAPAVEWRESDPMAWNETLISRH</sequence>
<proteinExistence type="predicted"/>
<protein>
    <submittedName>
        <fullName evidence="1">Uncharacterized protein</fullName>
    </submittedName>
</protein>
<evidence type="ECO:0000313" key="1">
    <source>
        <dbReference type="EMBL" id="ERG94004.1"/>
    </source>
</evidence>
<organism evidence="1 2">
    <name type="scientific">Haloquadratum walsbyi J07HQW2</name>
    <dbReference type="NCBI Taxonomy" id="1238425"/>
    <lineage>
        <taxon>Archaea</taxon>
        <taxon>Methanobacteriati</taxon>
        <taxon>Methanobacteriota</taxon>
        <taxon>Stenosarchaea group</taxon>
        <taxon>Halobacteria</taxon>
        <taxon>Halobacteriales</taxon>
        <taxon>Haloferacaceae</taxon>
        <taxon>Haloquadratum</taxon>
    </lineage>
</organism>
<dbReference type="EMBL" id="KE356561">
    <property type="protein sequence ID" value="ERG94004.1"/>
    <property type="molecule type" value="Genomic_DNA"/>
</dbReference>
<accession>U1MUI9</accession>
<evidence type="ECO:0000313" key="2">
    <source>
        <dbReference type="Proteomes" id="UP000030710"/>
    </source>
</evidence>
<gene>
    <name evidence="1" type="ORF">J07HQW2_00438</name>
</gene>
<dbReference type="RefSeq" id="WP_021053498.1">
    <property type="nucleotide sequence ID" value="NZ_KE356561.1"/>
</dbReference>
<dbReference type="Proteomes" id="UP000030710">
    <property type="component" value="Unassembled WGS sequence"/>
</dbReference>
<dbReference type="STRING" id="1238425.J07HQW2_00438"/>